<organism evidence="6 7">
    <name type="scientific">Microbacterium azadirachtae</name>
    <dbReference type="NCBI Taxonomy" id="582680"/>
    <lineage>
        <taxon>Bacteria</taxon>
        <taxon>Bacillati</taxon>
        <taxon>Actinomycetota</taxon>
        <taxon>Actinomycetes</taxon>
        <taxon>Micrococcales</taxon>
        <taxon>Microbacteriaceae</taxon>
        <taxon>Microbacterium</taxon>
    </lineage>
</organism>
<feature type="DNA-binding region" description="H-T-H motif" evidence="4">
    <location>
        <begin position="31"/>
        <end position="50"/>
    </location>
</feature>
<dbReference type="GO" id="GO:0000976">
    <property type="term" value="F:transcription cis-regulatory region binding"/>
    <property type="evidence" value="ECO:0007669"/>
    <property type="project" value="TreeGrafter"/>
</dbReference>
<gene>
    <name evidence="6" type="ORF">RS86_02326</name>
</gene>
<dbReference type="Proteomes" id="UP000033740">
    <property type="component" value="Unassembled WGS sequence"/>
</dbReference>
<proteinExistence type="predicted"/>
<name>A0A0F0LIQ5_9MICO</name>
<dbReference type="PANTHER" id="PTHR30055:SF234">
    <property type="entry name" value="HTH-TYPE TRANSCRIPTIONAL REGULATOR BETI"/>
    <property type="match status" value="1"/>
</dbReference>
<feature type="domain" description="HTH tetR-type" evidence="5">
    <location>
        <begin position="8"/>
        <end position="68"/>
    </location>
</feature>
<reference evidence="6 7" key="1">
    <citation type="submission" date="2015-02" db="EMBL/GenBank/DDBJ databases">
        <title>Draft genome sequences of ten Microbacterium spp. with emphasis on heavy metal contaminated environments.</title>
        <authorList>
            <person name="Corretto E."/>
        </authorList>
    </citation>
    <scope>NUCLEOTIDE SEQUENCE [LARGE SCALE GENOMIC DNA]</scope>
    <source>
        <strain evidence="6 7">ARN176</strain>
    </source>
</reference>
<dbReference type="InterPro" id="IPR001647">
    <property type="entry name" value="HTH_TetR"/>
</dbReference>
<dbReference type="PANTHER" id="PTHR30055">
    <property type="entry name" value="HTH-TYPE TRANSCRIPTIONAL REGULATOR RUTR"/>
    <property type="match status" value="1"/>
</dbReference>
<dbReference type="AlphaFoldDB" id="A0A0F0LIQ5"/>
<dbReference type="PROSITE" id="PS50977">
    <property type="entry name" value="HTH_TETR_2"/>
    <property type="match status" value="1"/>
</dbReference>
<evidence type="ECO:0000256" key="1">
    <source>
        <dbReference type="ARBA" id="ARBA00023015"/>
    </source>
</evidence>
<dbReference type="Gene3D" id="1.10.357.10">
    <property type="entry name" value="Tetracycline Repressor, domain 2"/>
    <property type="match status" value="1"/>
</dbReference>
<comment type="caution">
    <text evidence="6">The sequence shown here is derived from an EMBL/GenBank/DDBJ whole genome shotgun (WGS) entry which is preliminary data.</text>
</comment>
<evidence type="ECO:0000256" key="2">
    <source>
        <dbReference type="ARBA" id="ARBA00023125"/>
    </source>
</evidence>
<sequence>MKRRLTVEARRAEIIEITRRRIAEEGAAGLSLREVARWCDMSAPGLTHHFPTLRDLMDEVLAQRDAEDLRGIQALARADDDHLTLRRLADASVQYYVERPEETRHFDTLEAEAMSPAHPAHAYFAAIDSHTRGLGLTLAREEYEDPETVIAVLKVVVDGLRKRWVLLPENADLWGDWVRIRDTVFAGFTPLPDKASETP</sequence>
<keyword evidence="2 4" id="KW-0238">DNA-binding</keyword>
<dbReference type="STRING" id="582680.RS86_02326"/>
<dbReference type="EMBL" id="JYIX01000036">
    <property type="protein sequence ID" value="KJL32549.1"/>
    <property type="molecule type" value="Genomic_DNA"/>
</dbReference>
<dbReference type="RefSeq" id="WP_160299687.1">
    <property type="nucleotide sequence ID" value="NZ_JYIX01000036.1"/>
</dbReference>
<evidence type="ECO:0000256" key="3">
    <source>
        <dbReference type="ARBA" id="ARBA00023163"/>
    </source>
</evidence>
<keyword evidence="3" id="KW-0804">Transcription</keyword>
<keyword evidence="7" id="KW-1185">Reference proteome</keyword>
<dbReference type="InterPro" id="IPR009057">
    <property type="entry name" value="Homeodomain-like_sf"/>
</dbReference>
<dbReference type="Pfam" id="PF00440">
    <property type="entry name" value="TetR_N"/>
    <property type="match status" value="1"/>
</dbReference>
<evidence type="ECO:0000256" key="4">
    <source>
        <dbReference type="PROSITE-ProRule" id="PRU00335"/>
    </source>
</evidence>
<dbReference type="PATRIC" id="fig|582680.6.peg.2392"/>
<keyword evidence="1" id="KW-0805">Transcription regulation</keyword>
<protein>
    <submittedName>
        <fullName evidence="6">Bacterial regulatory protein, tetR family</fullName>
    </submittedName>
</protein>
<evidence type="ECO:0000313" key="7">
    <source>
        <dbReference type="Proteomes" id="UP000033740"/>
    </source>
</evidence>
<evidence type="ECO:0000259" key="5">
    <source>
        <dbReference type="PROSITE" id="PS50977"/>
    </source>
</evidence>
<dbReference type="GO" id="GO:0003700">
    <property type="term" value="F:DNA-binding transcription factor activity"/>
    <property type="evidence" value="ECO:0007669"/>
    <property type="project" value="TreeGrafter"/>
</dbReference>
<dbReference type="SUPFAM" id="SSF46689">
    <property type="entry name" value="Homeodomain-like"/>
    <property type="match status" value="1"/>
</dbReference>
<accession>A0A0F0LIQ5</accession>
<dbReference type="InterPro" id="IPR050109">
    <property type="entry name" value="HTH-type_TetR-like_transc_reg"/>
</dbReference>
<evidence type="ECO:0000313" key="6">
    <source>
        <dbReference type="EMBL" id="KJL32549.1"/>
    </source>
</evidence>